<evidence type="ECO:0000313" key="3">
    <source>
        <dbReference type="Proteomes" id="UP000676565"/>
    </source>
</evidence>
<organism evidence="2 3">
    <name type="scientific">Gemmata palustris</name>
    <dbReference type="NCBI Taxonomy" id="2822762"/>
    <lineage>
        <taxon>Bacteria</taxon>
        <taxon>Pseudomonadati</taxon>
        <taxon>Planctomycetota</taxon>
        <taxon>Planctomycetia</taxon>
        <taxon>Gemmatales</taxon>
        <taxon>Gemmataceae</taxon>
        <taxon>Gemmata</taxon>
    </lineage>
</organism>
<dbReference type="Proteomes" id="UP000676565">
    <property type="component" value="Unassembled WGS sequence"/>
</dbReference>
<evidence type="ECO:0000313" key="2">
    <source>
        <dbReference type="EMBL" id="MBP3954667.1"/>
    </source>
</evidence>
<dbReference type="RefSeq" id="WP_210652786.1">
    <property type="nucleotide sequence ID" value="NZ_JAGKQQ010000001.1"/>
</dbReference>
<reference evidence="2 3" key="1">
    <citation type="submission" date="2021-04" db="EMBL/GenBank/DDBJ databases">
        <authorList>
            <person name="Ivanova A."/>
        </authorList>
    </citation>
    <scope>NUCLEOTIDE SEQUENCE [LARGE SCALE GENOMIC DNA]</scope>
    <source>
        <strain evidence="2 3">G18</strain>
    </source>
</reference>
<feature type="chain" id="PRO_5046150965" evidence="1">
    <location>
        <begin position="32"/>
        <end position="206"/>
    </location>
</feature>
<feature type="signal peptide" evidence="1">
    <location>
        <begin position="1"/>
        <end position="31"/>
    </location>
</feature>
<evidence type="ECO:0000256" key="1">
    <source>
        <dbReference type="SAM" id="SignalP"/>
    </source>
</evidence>
<keyword evidence="1" id="KW-0732">Signal</keyword>
<comment type="caution">
    <text evidence="2">The sequence shown here is derived from an EMBL/GenBank/DDBJ whole genome shotgun (WGS) entry which is preliminary data.</text>
</comment>
<accession>A0ABS5BLS9</accession>
<dbReference type="EMBL" id="JAGKQQ010000001">
    <property type="protein sequence ID" value="MBP3954667.1"/>
    <property type="molecule type" value="Genomic_DNA"/>
</dbReference>
<keyword evidence="3" id="KW-1185">Reference proteome</keyword>
<sequence length="206" mass="23175">MGTRRVVTHRLRAAAIAVCALALGQTGCAVAPPLDNPLTVRRTEIENPVLVSPGQPTAESYREVFEKVIEVLDDYFELQTPNPYEGRVTTKPRVAPGYEQFWKAGNPDARQRLFATFQSVRQIATVEIRAGDRGGYLVYVVVEKELEDVPRPARATVGNAVFQESPTVDRQLEVVSPETATNRSWFKVGRDYAFEQEILRRIRQCK</sequence>
<proteinExistence type="predicted"/>
<protein>
    <submittedName>
        <fullName evidence="2">Uncharacterized protein</fullName>
    </submittedName>
</protein>
<gene>
    <name evidence="2" type="ORF">J8F10_05140</name>
</gene>
<name>A0ABS5BLS9_9BACT</name>